<dbReference type="Gene3D" id="1.10.10.60">
    <property type="entry name" value="Homeodomain-like"/>
    <property type="match status" value="1"/>
</dbReference>
<keyword evidence="5" id="KW-1185">Reference proteome</keyword>
<evidence type="ECO:0000256" key="1">
    <source>
        <dbReference type="ARBA" id="ARBA00023015"/>
    </source>
</evidence>
<proteinExistence type="predicted"/>
<dbReference type="PROSITE" id="PS01124">
    <property type="entry name" value="HTH_ARAC_FAMILY_2"/>
    <property type="match status" value="1"/>
</dbReference>
<organism evidence="4 5">
    <name type="scientific">Pedobacter antarcticus 4BY</name>
    <dbReference type="NCBI Taxonomy" id="1358423"/>
    <lineage>
        <taxon>Bacteria</taxon>
        <taxon>Pseudomonadati</taxon>
        <taxon>Bacteroidota</taxon>
        <taxon>Sphingobacteriia</taxon>
        <taxon>Sphingobacteriales</taxon>
        <taxon>Sphingobacteriaceae</taxon>
        <taxon>Pedobacter</taxon>
    </lineage>
</organism>
<gene>
    <name evidence="4" type="ORF">N180_03360</name>
</gene>
<dbReference type="RefSeq" id="WP_037438361.1">
    <property type="nucleotide sequence ID" value="NZ_JNFF01000019.1"/>
</dbReference>
<dbReference type="Proteomes" id="UP000028007">
    <property type="component" value="Unassembled WGS sequence"/>
</dbReference>
<sequence>MIKTVTHRFGVETAWITEMAGAMGGTVDGNFTLVPEIHTGTRYTLSINEDITVLLADATYHQDVLFKLRNTENDFAGIFFNLTEGESVHIIDDISRSVGRWDYNLAIVDSQLDLDYLIKAGSKSYNISIFIKKKMLSVYLERAGILEDVRSRIFDGQQNTIIHYDQMSSNSWHIINEFRQLTPGGVTYDLFLSSTVYYLLSDYLSFLLSREIIIGKIESGDVFRILASQATLVKHLNDAFPGISELAADALMSETKYKTLYKKITGFTPHAFFMQNKLELGKELLACKQYTVAEIAFKLSFTTASHFTELFKNQFGMLPKVYVNSL</sequence>
<accession>A0A081PKS3</accession>
<dbReference type="GO" id="GO:0043565">
    <property type="term" value="F:sequence-specific DNA binding"/>
    <property type="evidence" value="ECO:0007669"/>
    <property type="project" value="InterPro"/>
</dbReference>
<protein>
    <recommendedName>
        <fullName evidence="3">HTH araC/xylS-type domain-containing protein</fullName>
    </recommendedName>
</protein>
<keyword evidence="2" id="KW-0804">Transcription</keyword>
<dbReference type="OrthoDB" id="1189000at2"/>
<dbReference type="EMBL" id="JNFF01000019">
    <property type="protein sequence ID" value="KEQ31296.1"/>
    <property type="molecule type" value="Genomic_DNA"/>
</dbReference>
<dbReference type="SMART" id="SM00342">
    <property type="entry name" value="HTH_ARAC"/>
    <property type="match status" value="1"/>
</dbReference>
<name>A0A081PKS3_9SPHI</name>
<dbReference type="AlphaFoldDB" id="A0A081PKS3"/>
<keyword evidence="1" id="KW-0805">Transcription regulation</keyword>
<evidence type="ECO:0000259" key="3">
    <source>
        <dbReference type="PROSITE" id="PS01124"/>
    </source>
</evidence>
<dbReference type="PANTHER" id="PTHR47893">
    <property type="entry name" value="REGULATORY PROTEIN PCHR"/>
    <property type="match status" value="1"/>
</dbReference>
<comment type="caution">
    <text evidence="4">The sequence shown here is derived from an EMBL/GenBank/DDBJ whole genome shotgun (WGS) entry which is preliminary data.</text>
</comment>
<dbReference type="eggNOG" id="COG2207">
    <property type="taxonomic scope" value="Bacteria"/>
</dbReference>
<dbReference type="GO" id="GO:0003700">
    <property type="term" value="F:DNA-binding transcription factor activity"/>
    <property type="evidence" value="ECO:0007669"/>
    <property type="project" value="InterPro"/>
</dbReference>
<reference evidence="4 5" key="1">
    <citation type="journal article" date="1992" name="Int. J. Syst. Bacteriol.">
        <title>Sphingobacterium antarcticus sp. nov. a Psychrotrophic Bacterium from the Soils of Schirmacher Oasis, Antarctica.</title>
        <authorList>
            <person name="Shivaji S."/>
            <person name="Ray M.K."/>
            <person name="Rao N.S."/>
            <person name="Saiserr L."/>
            <person name="Jagannadham M.V."/>
            <person name="Kumar G.S."/>
            <person name="Reddy G."/>
            <person name="Bhargava P.M."/>
        </authorList>
    </citation>
    <scope>NUCLEOTIDE SEQUENCE [LARGE SCALE GENOMIC DNA]</scope>
    <source>
        <strain evidence="4 5">4BY</strain>
    </source>
</reference>
<dbReference type="InterPro" id="IPR053142">
    <property type="entry name" value="PchR_regulatory_protein"/>
</dbReference>
<feature type="domain" description="HTH araC/xylS-type" evidence="3">
    <location>
        <begin position="226"/>
        <end position="325"/>
    </location>
</feature>
<dbReference type="InterPro" id="IPR009057">
    <property type="entry name" value="Homeodomain-like_sf"/>
</dbReference>
<dbReference type="PANTHER" id="PTHR47893:SF1">
    <property type="entry name" value="REGULATORY PROTEIN PCHR"/>
    <property type="match status" value="1"/>
</dbReference>
<evidence type="ECO:0000313" key="4">
    <source>
        <dbReference type="EMBL" id="KEQ31296.1"/>
    </source>
</evidence>
<dbReference type="Pfam" id="PF12833">
    <property type="entry name" value="HTH_18"/>
    <property type="match status" value="1"/>
</dbReference>
<dbReference type="InterPro" id="IPR018060">
    <property type="entry name" value="HTH_AraC"/>
</dbReference>
<dbReference type="SUPFAM" id="SSF46689">
    <property type="entry name" value="Homeodomain-like"/>
    <property type="match status" value="1"/>
</dbReference>
<evidence type="ECO:0000313" key="5">
    <source>
        <dbReference type="Proteomes" id="UP000028007"/>
    </source>
</evidence>
<evidence type="ECO:0000256" key="2">
    <source>
        <dbReference type="ARBA" id="ARBA00023163"/>
    </source>
</evidence>